<comment type="caution">
    <text evidence="3">The sequence shown here is derived from an EMBL/GenBank/DDBJ whole genome shotgun (WGS) entry which is preliminary data.</text>
</comment>
<gene>
    <name evidence="3" type="ORF">DIT26_03410</name>
</gene>
<reference evidence="3 4" key="1">
    <citation type="journal article" date="2018" name="Nat. Biotechnol.">
        <title>A standardized bacterial taxonomy based on genome phylogeny substantially revises the tree of life.</title>
        <authorList>
            <person name="Parks D.H."/>
            <person name="Chuvochina M."/>
            <person name="Waite D.W."/>
            <person name="Rinke C."/>
            <person name="Skarshewski A."/>
            <person name="Chaumeil P.A."/>
            <person name="Hugenholtz P."/>
        </authorList>
    </citation>
    <scope>NUCLEOTIDE SEQUENCE [LARGE SCALE GENOMIC DNA]</scope>
    <source>
        <strain evidence="3">UBA9905</strain>
    </source>
</reference>
<dbReference type="InterPro" id="IPR036291">
    <property type="entry name" value="NAD(P)-bd_dom_sf"/>
</dbReference>
<feature type="domain" description="Gfo/Idh/MocA-like oxidoreductase N-terminal" evidence="1">
    <location>
        <begin position="26"/>
        <end position="142"/>
    </location>
</feature>
<organism evidence="3 4">
    <name type="scientific">Mesotoga infera</name>
    <dbReference type="NCBI Taxonomy" id="1236046"/>
    <lineage>
        <taxon>Bacteria</taxon>
        <taxon>Thermotogati</taxon>
        <taxon>Thermotogota</taxon>
        <taxon>Thermotogae</taxon>
        <taxon>Kosmotogales</taxon>
        <taxon>Kosmotogaceae</taxon>
        <taxon>Mesotoga</taxon>
    </lineage>
</organism>
<dbReference type="InterPro" id="IPR000683">
    <property type="entry name" value="Gfo/Idh/MocA-like_OxRdtase_N"/>
</dbReference>
<dbReference type="SUPFAM" id="SSF51735">
    <property type="entry name" value="NAD(P)-binding Rossmann-fold domains"/>
    <property type="match status" value="1"/>
</dbReference>
<dbReference type="PANTHER" id="PTHR43377:SF1">
    <property type="entry name" value="BILIVERDIN REDUCTASE A"/>
    <property type="match status" value="1"/>
</dbReference>
<sequence length="366" mass="41152">MRNRSYDSLNEILSNPCKGVSPVKKKVAIVGAGVWGRTHAFLYKEHPEVELVGICDQNIEKAEKFADEFSIPRVFEDHRTMLDELDFDAVSIVTPDFAHGAIVVDCANARKDILVEKPIATTREDLIRISEAVSENNVRIMTDLHNRWSPPFAVAKQMLDDGELGSPVSAYFRLNDVLWVATDMLPWSSKSSILWFLGSHSVDTLRWFFGDEVETVYSVSSSGVLKNLGLDTTDIYQTILTFRNGCIASMENSWITPNTNPCVNDIKFNFTGSEGMVNLDLSNNQMIECFTQNESKHPDVLVNHFVHGKAKGFAYESIRHFIDCLVTGEEFLIKLDDAINTSLVVLSILESAEKRIPVKVEYFNSD</sequence>
<dbReference type="PANTHER" id="PTHR43377">
    <property type="entry name" value="BILIVERDIN REDUCTASE A"/>
    <property type="match status" value="1"/>
</dbReference>
<dbReference type="Proteomes" id="UP000264215">
    <property type="component" value="Unassembled WGS sequence"/>
</dbReference>
<protein>
    <submittedName>
        <fullName evidence="3">Gfo/Idh/MocA family oxidoreductase</fullName>
    </submittedName>
</protein>
<dbReference type="Pfam" id="PF01408">
    <property type="entry name" value="GFO_IDH_MocA"/>
    <property type="match status" value="1"/>
</dbReference>
<dbReference type="EMBL" id="DQBS01000084">
    <property type="protein sequence ID" value="HCO69622.1"/>
    <property type="molecule type" value="Genomic_DNA"/>
</dbReference>
<evidence type="ECO:0000259" key="2">
    <source>
        <dbReference type="Pfam" id="PF22725"/>
    </source>
</evidence>
<dbReference type="SUPFAM" id="SSF55347">
    <property type="entry name" value="Glyceraldehyde-3-phosphate dehydrogenase-like, C-terminal domain"/>
    <property type="match status" value="1"/>
</dbReference>
<dbReference type="InterPro" id="IPR055170">
    <property type="entry name" value="GFO_IDH_MocA-like_dom"/>
</dbReference>
<evidence type="ECO:0000259" key="1">
    <source>
        <dbReference type="Pfam" id="PF01408"/>
    </source>
</evidence>
<feature type="domain" description="GFO/IDH/MocA-like oxidoreductase" evidence="2">
    <location>
        <begin position="153"/>
        <end position="277"/>
    </location>
</feature>
<evidence type="ECO:0000313" key="4">
    <source>
        <dbReference type="Proteomes" id="UP000264215"/>
    </source>
</evidence>
<dbReference type="Gene3D" id="3.30.360.10">
    <property type="entry name" value="Dihydrodipicolinate Reductase, domain 2"/>
    <property type="match status" value="1"/>
</dbReference>
<evidence type="ECO:0000313" key="3">
    <source>
        <dbReference type="EMBL" id="HCO69622.1"/>
    </source>
</evidence>
<proteinExistence type="predicted"/>
<dbReference type="Gene3D" id="3.40.50.720">
    <property type="entry name" value="NAD(P)-binding Rossmann-like Domain"/>
    <property type="match status" value="1"/>
</dbReference>
<dbReference type="Pfam" id="PF22725">
    <property type="entry name" value="GFO_IDH_MocA_C3"/>
    <property type="match status" value="1"/>
</dbReference>
<dbReference type="AlphaFoldDB" id="A0A3D3TMQ2"/>
<dbReference type="InterPro" id="IPR051450">
    <property type="entry name" value="Gfo/Idh/MocA_Oxidoreductases"/>
</dbReference>
<dbReference type="GO" id="GO:0000166">
    <property type="term" value="F:nucleotide binding"/>
    <property type="evidence" value="ECO:0007669"/>
    <property type="project" value="InterPro"/>
</dbReference>
<accession>A0A3D3TMQ2</accession>
<name>A0A3D3TMQ2_9BACT</name>